<dbReference type="InterPro" id="IPR048883">
    <property type="entry name" value="Nup188_N-subdom_III"/>
</dbReference>
<comment type="subcellular location">
    <subcellularLocation>
        <location evidence="1">Nucleus</location>
        <location evidence="1">Nuclear pore complex</location>
    </subcellularLocation>
</comment>
<organism evidence="14 15">
    <name type="scientific">Chaetomidium leptoderma</name>
    <dbReference type="NCBI Taxonomy" id="669021"/>
    <lineage>
        <taxon>Eukaryota</taxon>
        <taxon>Fungi</taxon>
        <taxon>Dikarya</taxon>
        <taxon>Ascomycota</taxon>
        <taxon>Pezizomycotina</taxon>
        <taxon>Sordariomycetes</taxon>
        <taxon>Sordariomycetidae</taxon>
        <taxon>Sordariales</taxon>
        <taxon>Chaetomiaceae</taxon>
        <taxon>Chaetomidium</taxon>
    </lineage>
</organism>
<evidence type="ECO:0000313" key="15">
    <source>
        <dbReference type="Proteomes" id="UP001302745"/>
    </source>
</evidence>
<dbReference type="GO" id="GO:0044611">
    <property type="term" value="C:nuclear pore inner ring"/>
    <property type="evidence" value="ECO:0007669"/>
    <property type="project" value="TreeGrafter"/>
</dbReference>
<dbReference type="PANTHER" id="PTHR31431">
    <property type="entry name" value="NUCLEOPORIN NUP188 HOMOLOG"/>
    <property type="match status" value="1"/>
</dbReference>
<evidence type="ECO:0000313" key="14">
    <source>
        <dbReference type="EMBL" id="KAK4151762.1"/>
    </source>
</evidence>
<dbReference type="PANTHER" id="PTHR31431:SF1">
    <property type="entry name" value="NUCLEOPORIN NUP188"/>
    <property type="match status" value="1"/>
</dbReference>
<evidence type="ECO:0000259" key="13">
    <source>
        <dbReference type="Pfam" id="PF21093"/>
    </source>
</evidence>
<name>A0AAN6ZUU8_9PEZI</name>
<evidence type="ECO:0000256" key="6">
    <source>
        <dbReference type="ARBA" id="ARBA00023132"/>
    </source>
</evidence>
<feature type="domain" description="Nucleoporin Nup188 N-terminal subdomain III" evidence="13">
    <location>
        <begin position="712"/>
        <end position="882"/>
    </location>
</feature>
<evidence type="ECO:0000259" key="12">
    <source>
        <dbReference type="Pfam" id="PF18378"/>
    </source>
</evidence>
<accession>A0AAN6ZUU8</accession>
<keyword evidence="15" id="KW-1185">Reference proteome</keyword>
<keyword evidence="3" id="KW-0509">mRNA transport</keyword>
<feature type="domain" description="Nucleoporin Nup188 N-terminal subdomain III" evidence="13">
    <location>
        <begin position="918"/>
        <end position="1150"/>
    </location>
</feature>
<keyword evidence="7" id="KW-0539">Nucleus</keyword>
<keyword evidence="4" id="KW-0653">Protein transport</keyword>
<evidence type="ECO:0000256" key="3">
    <source>
        <dbReference type="ARBA" id="ARBA00022816"/>
    </source>
</evidence>
<dbReference type="InterPro" id="IPR041634">
    <property type="entry name" value="Nup188_C"/>
</dbReference>
<evidence type="ECO:0000256" key="10">
    <source>
        <dbReference type="SAM" id="MobiDB-lite"/>
    </source>
</evidence>
<dbReference type="GO" id="GO:0017056">
    <property type="term" value="F:structural constituent of nuclear pore"/>
    <property type="evidence" value="ECO:0007669"/>
    <property type="project" value="InterPro"/>
</dbReference>
<protein>
    <recommendedName>
        <fullName evidence="9">Nucleoporin NUP188</fullName>
    </recommendedName>
</protein>
<reference evidence="14" key="2">
    <citation type="submission" date="2023-05" db="EMBL/GenBank/DDBJ databases">
        <authorList>
            <consortium name="Lawrence Berkeley National Laboratory"/>
            <person name="Steindorff A."/>
            <person name="Hensen N."/>
            <person name="Bonometti L."/>
            <person name="Westerberg I."/>
            <person name="Brannstrom I.O."/>
            <person name="Guillou S."/>
            <person name="Cros-Aarteil S."/>
            <person name="Calhoun S."/>
            <person name="Haridas S."/>
            <person name="Kuo A."/>
            <person name="Mondo S."/>
            <person name="Pangilinan J."/>
            <person name="Riley R."/>
            <person name="Labutti K."/>
            <person name="Andreopoulos B."/>
            <person name="Lipzen A."/>
            <person name="Chen C."/>
            <person name="Yanf M."/>
            <person name="Daum C."/>
            <person name="Ng V."/>
            <person name="Clum A."/>
            <person name="Ohm R."/>
            <person name="Martin F."/>
            <person name="Silar P."/>
            <person name="Natvig D."/>
            <person name="Lalanne C."/>
            <person name="Gautier V."/>
            <person name="Ament-Velasquez S.L."/>
            <person name="Kruys A."/>
            <person name="Hutchinson M.I."/>
            <person name="Powell A.J."/>
            <person name="Barry K."/>
            <person name="Miller A.N."/>
            <person name="Grigoriev I.V."/>
            <person name="Debuchy R."/>
            <person name="Gladieux P."/>
            <person name="Thoren M.H."/>
            <person name="Johannesson H."/>
        </authorList>
    </citation>
    <scope>NUCLEOTIDE SEQUENCE</scope>
    <source>
        <strain evidence="14">CBS 538.74</strain>
    </source>
</reference>
<feature type="domain" description="Nuclear pore protein Nup188 C-terminal" evidence="12">
    <location>
        <begin position="1453"/>
        <end position="1818"/>
    </location>
</feature>
<dbReference type="Pfam" id="PF21094">
    <property type="entry name" value="Nup188_SH3-like"/>
    <property type="match status" value="1"/>
</dbReference>
<evidence type="ECO:0000256" key="4">
    <source>
        <dbReference type="ARBA" id="ARBA00022927"/>
    </source>
</evidence>
<keyword evidence="5" id="KW-0811">Translocation</keyword>
<evidence type="ECO:0000256" key="8">
    <source>
        <dbReference type="ARBA" id="ARBA00038387"/>
    </source>
</evidence>
<reference evidence="14" key="1">
    <citation type="journal article" date="2023" name="Mol. Phylogenet. Evol.">
        <title>Genome-scale phylogeny and comparative genomics of the fungal order Sordariales.</title>
        <authorList>
            <person name="Hensen N."/>
            <person name="Bonometti L."/>
            <person name="Westerberg I."/>
            <person name="Brannstrom I.O."/>
            <person name="Guillou S."/>
            <person name="Cros-Aarteil S."/>
            <person name="Calhoun S."/>
            <person name="Haridas S."/>
            <person name="Kuo A."/>
            <person name="Mondo S."/>
            <person name="Pangilinan J."/>
            <person name="Riley R."/>
            <person name="LaButti K."/>
            <person name="Andreopoulos B."/>
            <person name="Lipzen A."/>
            <person name="Chen C."/>
            <person name="Yan M."/>
            <person name="Daum C."/>
            <person name="Ng V."/>
            <person name="Clum A."/>
            <person name="Steindorff A."/>
            <person name="Ohm R.A."/>
            <person name="Martin F."/>
            <person name="Silar P."/>
            <person name="Natvig D.O."/>
            <person name="Lalanne C."/>
            <person name="Gautier V."/>
            <person name="Ament-Velasquez S.L."/>
            <person name="Kruys A."/>
            <person name="Hutchinson M.I."/>
            <person name="Powell A.J."/>
            <person name="Barry K."/>
            <person name="Miller A.N."/>
            <person name="Grigoriev I.V."/>
            <person name="Debuchy R."/>
            <person name="Gladieux P."/>
            <person name="Hiltunen Thoren M."/>
            <person name="Johannesson H."/>
        </authorList>
    </citation>
    <scope>NUCLEOTIDE SEQUENCE</scope>
    <source>
        <strain evidence="14">CBS 538.74</strain>
    </source>
</reference>
<feature type="domain" description="Nucleoporin Nup188 N-terminal" evidence="11">
    <location>
        <begin position="178"/>
        <end position="431"/>
    </location>
</feature>
<dbReference type="EMBL" id="MU857001">
    <property type="protein sequence ID" value="KAK4151762.1"/>
    <property type="molecule type" value="Genomic_DNA"/>
</dbReference>
<dbReference type="Gene3D" id="1.25.10.70">
    <property type="match status" value="1"/>
</dbReference>
<evidence type="ECO:0000256" key="9">
    <source>
        <dbReference type="ARBA" id="ARBA00040174"/>
    </source>
</evidence>
<dbReference type="Pfam" id="PF21093">
    <property type="entry name" value="Nup188_N-subdom_III"/>
    <property type="match status" value="2"/>
</dbReference>
<dbReference type="InterPro" id="IPR044840">
    <property type="entry name" value="Nup188"/>
</dbReference>
<dbReference type="Pfam" id="PF10487">
    <property type="entry name" value="Nup188_N"/>
    <property type="match status" value="1"/>
</dbReference>
<evidence type="ECO:0000256" key="1">
    <source>
        <dbReference type="ARBA" id="ARBA00004567"/>
    </source>
</evidence>
<evidence type="ECO:0000259" key="11">
    <source>
        <dbReference type="Pfam" id="PF10487"/>
    </source>
</evidence>
<evidence type="ECO:0000256" key="2">
    <source>
        <dbReference type="ARBA" id="ARBA00022448"/>
    </source>
</evidence>
<dbReference type="InterPro" id="IPR018864">
    <property type="entry name" value="Nucleoporin_Nup188_N"/>
</dbReference>
<dbReference type="GO" id="GO:0006405">
    <property type="term" value="P:RNA export from nucleus"/>
    <property type="evidence" value="ECO:0007669"/>
    <property type="project" value="TreeGrafter"/>
</dbReference>
<evidence type="ECO:0000256" key="7">
    <source>
        <dbReference type="ARBA" id="ARBA00023242"/>
    </source>
</evidence>
<dbReference type="Proteomes" id="UP001302745">
    <property type="component" value="Unassembled WGS sequence"/>
</dbReference>
<feature type="region of interest" description="Disordered" evidence="10">
    <location>
        <begin position="886"/>
        <end position="906"/>
    </location>
</feature>
<keyword evidence="2" id="KW-0813">Transport</keyword>
<feature type="compositionally biased region" description="Polar residues" evidence="10">
    <location>
        <begin position="886"/>
        <end position="896"/>
    </location>
</feature>
<proteinExistence type="inferred from homology"/>
<dbReference type="Pfam" id="PF18378">
    <property type="entry name" value="Nup188_C"/>
    <property type="match status" value="1"/>
</dbReference>
<gene>
    <name evidence="14" type="ORF">C8A00DRAFT_35572</name>
</gene>
<dbReference type="GO" id="GO:0006606">
    <property type="term" value="P:protein import into nucleus"/>
    <property type="evidence" value="ECO:0007669"/>
    <property type="project" value="TreeGrafter"/>
</dbReference>
<comment type="similarity">
    <text evidence="8">Belongs to the Nup188 family.</text>
</comment>
<sequence length="1824" mass="200447">MATLTDRTYFPPLEECLSGKKIILSWRLVASALEDLSCDRLTSPAVSAFLRDGYVHQLLRDPTKTFAPPTNQSKLDFETKTGAINVVPSPTDPYDLDTIKGDARWLSKNANVNEVAALRVVLVEHVSRPHSHLTGPLSIQDVANIQEAAGVGDAQASAILALLNVTTAVDAESTWADFESETRRRQRLLATYLSERRSFLGAVDALLAFLLHSRFPVTGPELDPLRNAVLQEGFGFDEKAAKPDTSRLVALAPTYIRTLDDCFNRTQMAPESLDRQMMTDQLEVDWIRTALSEAIHAMSLTFQVLDTAPGFAAPEVVTQWFALMDACEFFEPVAGAHELIAELIMPLRSLVAAISLKLLNIDRTLLYLDRDIELFETEEPYLGSSDALTQIHTTIAAAASAGLLTTMPVVFAWSLMLHQMHLGYQERAERRDLLQNQRAQDGFELEYEPSGRQRRNSAGSIVSIEVSPYDVFLASQQLERNIEPAENMARVATGPGQVYELIAEMAVCLGSGQIAAFRPSLGAHARLVFQDLLKRSAHYVGYQSEPVSCLLSILSGGSQYWDISRNVCSSGAAALDLYTRMLKDDTLNMQFASQSQSRFPYEFLPFSSICRILSAALVPDVDNSELITSLLFKTPSMTVNWDPRWDRSYELVFEEENTNSFRLTGDIDLFEPTAKSNRRFSPEEKCTMPSGTLGRFVTDVGRVAKLEFEHSTLALFGKRLEVNLMPGAYDSGLGHLTVDELIEGVSLLATVLRAETLKSSKADSDRGLRILAEASRLFPRGKDIISIICDTLDSLVEEELADLDGPKIGALTSCLQFLYAALPVCPGRVWAYMARCALISTDARSGRLSRITANLDMFAERFDLLSSAVKLFSSLVESAITSAVQRRAGTSPNSRSKGGENPWLGASDKTISRVSLSVAQTTLDVFENSATWRFPSEVDRSVLVGDVVGIMHKLISCTHSVGSTDAPKSLTNPLTPAAGYIVESFLSTSSSPLRFQPLLATLLAAFQIPDSTLYQRRARIVSERLTTVLAFATTLLRVADYLDQASGVIQTQLFKSASVIARLPAIRHSFRMPAISLLSALVESAGKGSGEPPSLLGYLGPQVSRSFIQIASQLDKPFDRIPEVVSTWKFFSTILRNRQQWMANCLLTGKTPREALKSDAKISQFTAGSVLSTALEKLRSISKISSQESLAVLDFFTSAQNYWPWTIIAMQKDRGFLQDLRAYVRELKAPAVVSKADPAEACYQARIAAYIAETFAMQLYHLRQMRQEQGFAAEVVNDLDYFVRDGVQVSDYNSSLHANFAKNFAKRYTGCSIEDFKRTLLVPRDLGSQYYYALDVAEDMLSHDAGWAGSRHNGFRREMEAANLNLSLVEAEVALFHAWEYLLLELSICLLPKHQTVARQMLQVAEQCLESNQRPQPPENIFVVLAHSRANLALTLLQRLADCSLLPKDISQLLSLVTATINGVDNPWSKSQISYFRTLLKILFVALRGTKHSVNAVPQKPTAESPVAVTQLVLTTLDRIVARSFRTLAALVHEPDAATTPEDLALITAILQACLSVPGLEQCQVQVLNIMSSHDILQVATSLFSWSDRLADKGDPIYGELALLLLLELSALPALAEQLACDGLLGHLTSATLAGFLRRANVSPLADHPGAARCYAIWAKGILPLLLNILGALGPTIAPEVAFVLNQFPNLLAASVDRLEAPGLSRTSSSNGSSSSAPHFVALVAVSEVHSLALLTRVLAALRANNSRDIPEVVWDSDAVLENVEFWLASRKVLRERLLPLGPREMEWRGLRGSDGSGCENRLEEKAVGLLEGVKDVLAEEGEE</sequence>
<keyword evidence="6" id="KW-0906">Nuclear pore complex</keyword>
<dbReference type="GO" id="GO:0051028">
    <property type="term" value="P:mRNA transport"/>
    <property type="evidence" value="ECO:0007669"/>
    <property type="project" value="UniProtKB-KW"/>
</dbReference>
<evidence type="ECO:0000256" key="5">
    <source>
        <dbReference type="ARBA" id="ARBA00023010"/>
    </source>
</evidence>
<comment type="caution">
    <text evidence="14">The sequence shown here is derived from an EMBL/GenBank/DDBJ whole genome shotgun (WGS) entry which is preliminary data.</text>
</comment>